<keyword evidence="1" id="KW-0812">Transmembrane</keyword>
<evidence type="ECO:0000313" key="2">
    <source>
        <dbReference type="EMBL" id="MDO5986392.1"/>
    </source>
</evidence>
<feature type="transmembrane region" description="Helical" evidence="1">
    <location>
        <begin position="156"/>
        <end position="181"/>
    </location>
</feature>
<keyword evidence="3" id="KW-1185">Reference proteome</keyword>
<dbReference type="RefSeq" id="WP_303280908.1">
    <property type="nucleotide sequence ID" value="NZ_BAABCZ010000016.1"/>
</dbReference>
<sequence length="404" mass="47029">MDRLEYAFKRIFIVGILFYVVCTAIYIINIPVGRGDEQLFINDLSLIDTDGWLVAIKKSISIPYMLLAYPLTLVFKKHIALRLVSLLVTIMVGIYFWKRNKPSFFFFAAILFYLCTTIFFFYGTNDALYSMSLIIFFNEVFQLYKNNTFNSNVAFVALATAFFTRALTIIYFPIILLAFFIIFKHKNKIKLKFLYPLLFVFALLCFNLPSLKEKGTLSYDLKAPPESVNVNWAQRQYLAQLLVNKGDLKKGKHPTWLDTQTYVDINGEESLPKSILESLVFDLSLTINEFFKDVSFATLSSFRQLGFILVLIIFLPLVRLIKKRSIDYNMFIPVSVIIMLFVFSLIIISNVELRWLAPVFMMAFVWYFDLEESRAISRKFITINYLVFIALTFYGGLKMFNKIL</sequence>
<evidence type="ECO:0000313" key="3">
    <source>
        <dbReference type="Proteomes" id="UP001176891"/>
    </source>
</evidence>
<keyword evidence="1" id="KW-0472">Membrane</keyword>
<accession>A0ABT8WY16</accession>
<feature type="transmembrane region" description="Helical" evidence="1">
    <location>
        <begin position="382"/>
        <end position="400"/>
    </location>
</feature>
<evidence type="ECO:0008006" key="4">
    <source>
        <dbReference type="Google" id="ProtNLM"/>
    </source>
</evidence>
<feature type="transmembrane region" description="Helical" evidence="1">
    <location>
        <begin position="12"/>
        <end position="32"/>
    </location>
</feature>
<feature type="transmembrane region" description="Helical" evidence="1">
    <location>
        <begin position="328"/>
        <end position="347"/>
    </location>
</feature>
<proteinExistence type="predicted"/>
<gene>
    <name evidence="2" type="ORF">Q4Q39_03145</name>
</gene>
<keyword evidence="1" id="KW-1133">Transmembrane helix</keyword>
<feature type="transmembrane region" description="Helical" evidence="1">
    <location>
        <begin position="353"/>
        <end position="370"/>
    </location>
</feature>
<feature type="transmembrane region" description="Helical" evidence="1">
    <location>
        <begin position="79"/>
        <end position="97"/>
    </location>
</feature>
<feature type="transmembrane region" description="Helical" evidence="1">
    <location>
        <begin position="193"/>
        <end position="211"/>
    </location>
</feature>
<dbReference type="Proteomes" id="UP001176891">
    <property type="component" value="Unassembled WGS sequence"/>
</dbReference>
<feature type="transmembrane region" description="Helical" evidence="1">
    <location>
        <begin position="103"/>
        <end position="122"/>
    </location>
</feature>
<reference evidence="2" key="1">
    <citation type="submission" date="2023-07" db="EMBL/GenBank/DDBJ databases">
        <title>Two novel species in the genus Flavivirga.</title>
        <authorList>
            <person name="Kwon K."/>
        </authorList>
    </citation>
    <scope>NUCLEOTIDE SEQUENCE</scope>
    <source>
        <strain evidence="2">KACC 14157</strain>
    </source>
</reference>
<evidence type="ECO:0000256" key="1">
    <source>
        <dbReference type="SAM" id="Phobius"/>
    </source>
</evidence>
<feature type="transmembrane region" description="Helical" evidence="1">
    <location>
        <begin position="302"/>
        <end position="321"/>
    </location>
</feature>
<protein>
    <recommendedName>
        <fullName evidence="4">Glycosyltransferase RgtA/B/C/D-like domain-containing protein</fullName>
    </recommendedName>
</protein>
<comment type="caution">
    <text evidence="2">The sequence shown here is derived from an EMBL/GenBank/DDBJ whole genome shotgun (WGS) entry which is preliminary data.</text>
</comment>
<name>A0ABT8WY16_9FLAO</name>
<dbReference type="EMBL" id="JAUOEM010000001">
    <property type="protein sequence ID" value="MDO5986392.1"/>
    <property type="molecule type" value="Genomic_DNA"/>
</dbReference>
<organism evidence="2 3">
    <name type="scientific">Flavivirga amylovorans</name>
    <dbReference type="NCBI Taxonomy" id="870486"/>
    <lineage>
        <taxon>Bacteria</taxon>
        <taxon>Pseudomonadati</taxon>
        <taxon>Bacteroidota</taxon>
        <taxon>Flavobacteriia</taxon>
        <taxon>Flavobacteriales</taxon>
        <taxon>Flavobacteriaceae</taxon>
        <taxon>Flavivirga</taxon>
    </lineage>
</organism>